<dbReference type="EMBL" id="CP064946">
    <property type="protein sequence ID" value="QPH50124.1"/>
    <property type="molecule type" value="Genomic_DNA"/>
</dbReference>
<dbReference type="AlphaFoldDB" id="A0A7S9Q482"/>
<evidence type="ECO:0000313" key="1">
    <source>
        <dbReference type="EMBL" id="QPH50124.1"/>
    </source>
</evidence>
<evidence type="ECO:0000313" key="2">
    <source>
        <dbReference type="Proteomes" id="UP000594430"/>
    </source>
</evidence>
<keyword evidence="1" id="KW-0489">Methyltransferase</keyword>
<proteinExistence type="predicted"/>
<dbReference type="Proteomes" id="UP000594430">
    <property type="component" value="Chromosome"/>
</dbReference>
<name>A0A7S9Q482_9PSED</name>
<reference evidence="1 2" key="1">
    <citation type="submission" date="2020-11" db="EMBL/GenBank/DDBJ databases">
        <title>Pseudomonas fulva producing VIM-24.</title>
        <authorList>
            <person name="Liu S."/>
        </authorList>
    </citation>
    <scope>NUCLEOTIDE SEQUENCE [LARGE SCALE GENOMIC DNA]</scope>
    <source>
        <strain evidence="1 2">ZDHY414</strain>
    </source>
</reference>
<dbReference type="GO" id="GO:0032259">
    <property type="term" value="P:methylation"/>
    <property type="evidence" value="ECO:0007669"/>
    <property type="project" value="UniProtKB-KW"/>
</dbReference>
<dbReference type="InterPro" id="IPR011257">
    <property type="entry name" value="DNA_glycosylase"/>
</dbReference>
<sequence>MIPISAALLGIDMHQCHGRGLYKWLLASFLIGKRIRASVAVQAYQVLVDTHGLDTPGKLARCPHHTLVKLLGQAGYARYDESTARRLHRLGKGLEAEMDHVLLDDAVDMAHVNAWLLRFEGVGPKTLEIFMREAAPVLQHQRAQ</sequence>
<dbReference type="GO" id="GO:0006281">
    <property type="term" value="P:DNA repair"/>
    <property type="evidence" value="ECO:0007669"/>
    <property type="project" value="InterPro"/>
</dbReference>
<dbReference type="GO" id="GO:0008168">
    <property type="term" value="F:methyltransferase activity"/>
    <property type="evidence" value="ECO:0007669"/>
    <property type="project" value="UniProtKB-KW"/>
</dbReference>
<dbReference type="RefSeq" id="WP_173645883.1">
    <property type="nucleotide sequence ID" value="NZ_BQIN01000003.1"/>
</dbReference>
<protein>
    <submittedName>
        <fullName evidence="1">DNA methylase</fullName>
    </submittedName>
</protein>
<dbReference type="Gene3D" id="1.10.340.30">
    <property type="entry name" value="Hypothetical protein, domain 2"/>
    <property type="match status" value="1"/>
</dbReference>
<dbReference type="SUPFAM" id="SSF48150">
    <property type="entry name" value="DNA-glycosylase"/>
    <property type="match status" value="1"/>
</dbReference>
<gene>
    <name evidence="1" type="ORF">IZU98_05210</name>
</gene>
<organism evidence="1 2">
    <name type="scientific">Pseudomonas fulva</name>
    <dbReference type="NCBI Taxonomy" id="47880"/>
    <lineage>
        <taxon>Bacteria</taxon>
        <taxon>Pseudomonadati</taxon>
        <taxon>Pseudomonadota</taxon>
        <taxon>Gammaproteobacteria</taxon>
        <taxon>Pseudomonadales</taxon>
        <taxon>Pseudomonadaceae</taxon>
        <taxon>Pseudomonas</taxon>
    </lineage>
</organism>
<accession>A0A7S9Q482</accession>
<keyword evidence="1" id="KW-0808">Transferase</keyword>